<organism evidence="3 4">
    <name type="scientific">Pelagomonas calceolata</name>
    <dbReference type="NCBI Taxonomy" id="35677"/>
    <lineage>
        <taxon>Eukaryota</taxon>
        <taxon>Sar</taxon>
        <taxon>Stramenopiles</taxon>
        <taxon>Ochrophyta</taxon>
        <taxon>Pelagophyceae</taxon>
        <taxon>Pelagomonadales</taxon>
        <taxon>Pelagomonadaceae</taxon>
        <taxon>Pelagomonas</taxon>
    </lineage>
</organism>
<dbReference type="PANTHER" id="PTHR36489:SF2">
    <property type="entry name" value="APPLE DOMAIN-CONTAINING PROTEIN"/>
    <property type="match status" value="1"/>
</dbReference>
<feature type="compositionally biased region" description="Low complexity" evidence="1">
    <location>
        <begin position="774"/>
        <end position="826"/>
    </location>
</feature>
<feature type="compositionally biased region" description="Low complexity" evidence="1">
    <location>
        <begin position="964"/>
        <end position="974"/>
    </location>
</feature>
<dbReference type="PANTHER" id="PTHR36489">
    <property type="entry name" value="PROTEIN-COUPLED RECEPTOR GPR1, PUTATIVE-RELATED"/>
    <property type="match status" value="1"/>
</dbReference>
<feature type="compositionally biased region" description="Pro residues" evidence="1">
    <location>
        <begin position="2407"/>
        <end position="2430"/>
    </location>
</feature>
<evidence type="ECO:0000256" key="2">
    <source>
        <dbReference type="SAM" id="Phobius"/>
    </source>
</evidence>
<feature type="compositionally biased region" description="Pro residues" evidence="1">
    <location>
        <begin position="212"/>
        <end position="222"/>
    </location>
</feature>
<feature type="compositionally biased region" description="Pro residues" evidence="1">
    <location>
        <begin position="85"/>
        <end position="97"/>
    </location>
</feature>
<feature type="region of interest" description="Disordered" evidence="1">
    <location>
        <begin position="2611"/>
        <end position="2910"/>
    </location>
</feature>
<feature type="compositionally biased region" description="Low complexity" evidence="1">
    <location>
        <begin position="1286"/>
        <end position="1335"/>
    </location>
</feature>
<feature type="compositionally biased region" description="Low complexity" evidence="1">
    <location>
        <begin position="746"/>
        <end position="766"/>
    </location>
</feature>
<feature type="compositionally biased region" description="Pro residues" evidence="1">
    <location>
        <begin position="1642"/>
        <end position="1658"/>
    </location>
</feature>
<feature type="region of interest" description="Disordered" evidence="1">
    <location>
        <begin position="1535"/>
        <end position="1573"/>
    </location>
</feature>
<feature type="compositionally biased region" description="Basic and acidic residues" evidence="1">
    <location>
        <begin position="2450"/>
        <end position="2460"/>
    </location>
</feature>
<feature type="region of interest" description="Disordered" evidence="1">
    <location>
        <begin position="610"/>
        <end position="830"/>
    </location>
</feature>
<accession>A0A8J2SHF3</accession>
<feature type="compositionally biased region" description="Low complexity" evidence="1">
    <location>
        <begin position="1021"/>
        <end position="1034"/>
    </location>
</feature>
<feature type="compositionally biased region" description="Pro residues" evidence="1">
    <location>
        <begin position="725"/>
        <end position="745"/>
    </location>
</feature>
<feature type="compositionally biased region" description="Acidic residues" evidence="1">
    <location>
        <begin position="2632"/>
        <end position="2643"/>
    </location>
</feature>
<feature type="compositionally biased region" description="Low complexity" evidence="1">
    <location>
        <begin position="191"/>
        <end position="202"/>
    </location>
</feature>
<reference evidence="3" key="1">
    <citation type="submission" date="2021-11" db="EMBL/GenBank/DDBJ databases">
        <authorList>
            <consortium name="Genoscope - CEA"/>
            <person name="William W."/>
        </authorList>
    </citation>
    <scope>NUCLEOTIDE SEQUENCE</scope>
</reference>
<keyword evidence="2" id="KW-0472">Membrane</keyword>
<evidence type="ECO:0000313" key="3">
    <source>
        <dbReference type="EMBL" id="CAH0370353.1"/>
    </source>
</evidence>
<feature type="region of interest" description="Disordered" evidence="1">
    <location>
        <begin position="1"/>
        <end position="55"/>
    </location>
</feature>
<feature type="compositionally biased region" description="Basic and acidic residues" evidence="1">
    <location>
        <begin position="1551"/>
        <end position="1571"/>
    </location>
</feature>
<feature type="compositionally biased region" description="Low complexity" evidence="1">
    <location>
        <begin position="153"/>
        <end position="165"/>
    </location>
</feature>
<keyword evidence="2" id="KW-1133">Transmembrane helix</keyword>
<feature type="compositionally biased region" description="Basic residues" evidence="1">
    <location>
        <begin position="2729"/>
        <end position="2745"/>
    </location>
</feature>
<protein>
    <submittedName>
        <fullName evidence="3">Uncharacterized protein</fullName>
    </submittedName>
</protein>
<feature type="region of interest" description="Disordered" evidence="1">
    <location>
        <begin position="1897"/>
        <end position="1920"/>
    </location>
</feature>
<feature type="compositionally biased region" description="Basic and acidic residues" evidence="1">
    <location>
        <begin position="2679"/>
        <end position="2694"/>
    </location>
</feature>
<feature type="compositionally biased region" description="Basic and acidic residues" evidence="1">
    <location>
        <begin position="19"/>
        <end position="29"/>
    </location>
</feature>
<feature type="compositionally biased region" description="Basic and acidic residues" evidence="1">
    <location>
        <begin position="2644"/>
        <end position="2667"/>
    </location>
</feature>
<dbReference type="EMBL" id="CAKKNE010000003">
    <property type="protein sequence ID" value="CAH0370353.1"/>
    <property type="molecule type" value="Genomic_DNA"/>
</dbReference>
<feature type="compositionally biased region" description="Low complexity" evidence="1">
    <location>
        <begin position="1001"/>
        <end position="1014"/>
    </location>
</feature>
<feature type="region of interest" description="Disordered" evidence="1">
    <location>
        <begin position="2344"/>
        <end position="2557"/>
    </location>
</feature>
<feature type="compositionally biased region" description="Acidic residues" evidence="1">
    <location>
        <begin position="2897"/>
        <end position="2910"/>
    </location>
</feature>
<feature type="compositionally biased region" description="Low complexity" evidence="1">
    <location>
        <begin position="242"/>
        <end position="256"/>
    </location>
</feature>
<feature type="compositionally biased region" description="Low complexity" evidence="1">
    <location>
        <begin position="2469"/>
        <end position="2487"/>
    </location>
</feature>
<comment type="caution">
    <text evidence="3">The sequence shown here is derived from an EMBL/GenBank/DDBJ whole genome shotgun (WGS) entry which is preliminary data.</text>
</comment>
<feature type="compositionally biased region" description="Pro residues" evidence="1">
    <location>
        <begin position="657"/>
        <end position="670"/>
    </location>
</feature>
<keyword evidence="2" id="KW-0812">Transmembrane</keyword>
<feature type="region of interest" description="Disordered" evidence="1">
    <location>
        <begin position="1148"/>
        <end position="1201"/>
    </location>
</feature>
<feature type="compositionally biased region" description="Low complexity" evidence="1">
    <location>
        <begin position="671"/>
        <end position="684"/>
    </location>
</feature>
<feature type="region of interest" description="Disordered" evidence="1">
    <location>
        <begin position="937"/>
        <end position="1041"/>
    </location>
</feature>
<name>A0A8J2SHF3_9STRA</name>
<feature type="compositionally biased region" description="Low complexity" evidence="1">
    <location>
        <begin position="1627"/>
        <end position="1641"/>
    </location>
</feature>
<feature type="compositionally biased region" description="Pro residues" evidence="1">
    <location>
        <begin position="1336"/>
        <end position="1351"/>
    </location>
</feature>
<feature type="region of interest" description="Disordered" evidence="1">
    <location>
        <begin position="71"/>
        <end position="288"/>
    </location>
</feature>
<feature type="compositionally biased region" description="Pro residues" evidence="1">
    <location>
        <begin position="1156"/>
        <end position="1194"/>
    </location>
</feature>
<dbReference type="Proteomes" id="UP000789595">
    <property type="component" value="Unassembled WGS sequence"/>
</dbReference>
<feature type="region of interest" description="Disordered" evidence="1">
    <location>
        <begin position="1286"/>
        <end position="1351"/>
    </location>
</feature>
<gene>
    <name evidence="3" type="ORF">PECAL_3P02320</name>
</gene>
<feature type="compositionally biased region" description="Pro residues" evidence="1">
    <location>
        <begin position="1687"/>
        <end position="1698"/>
    </location>
</feature>
<feature type="compositionally biased region" description="Low complexity" evidence="1">
    <location>
        <begin position="981"/>
        <end position="994"/>
    </location>
</feature>
<evidence type="ECO:0000313" key="4">
    <source>
        <dbReference type="Proteomes" id="UP000789595"/>
    </source>
</evidence>
<keyword evidence="4" id="KW-1185">Reference proteome</keyword>
<feature type="compositionally biased region" description="Polar residues" evidence="1">
    <location>
        <begin position="2824"/>
        <end position="2836"/>
    </location>
</feature>
<feature type="compositionally biased region" description="Basic and acidic residues" evidence="1">
    <location>
        <begin position="2529"/>
        <end position="2550"/>
    </location>
</feature>
<sequence>MTTEAAQQGLPPNGPPARPARDDAPDVRPRARRRTAAAAPVVRRRPGSARRPRPRWRTALALLWCAPLVDALSDPPTIQPSIVPTSPPSKVPIPVPTATPTSTPTTPPSSAPTQVPTTEPTAVPSGSPTPHPSFSAEPTGVPTPVPTLFTKNPSQVPTSVPSRVPTSPPTDPPSGYPSPGPSRHPTPVPTGVPTGLPTAGPTMKPTGSRAPRPAPTAVPTPVPSTAAPSEAPTDQPTPVPTNIPTSVPTTVPTTAPSPHPSFTALPTTPGPTPVPTGVPSSKPSALPTGVPTPVPTLAFAREPFNCSRYNNPIQVMRVDGTYRVVELDFATGTYTLIYELDWMHASAHTNAVGLVNARIGGVKQNYLLGAFSTELCFFDGEGMACFDGTLDHRAPNAGVVVGSDYYYTKSLGQDPGGQTKVFLVKDVDTKSPVFSTSTAVAFSADLWYAGLVDITGVVEGGREVFDDGVDDATYLVGLETGATKLVVIRIDASTRLPDRYAVLRANLNWQETTPITGKSLFGSAFSYPISGKWRVFFASNDGWGLFELMLPLQVPSSCFNTGTDSSTHTICKERNATLVWRSNSDSSANNDGLNCPANITVSSTFYPSPVPTTAVPSTRPSAAPTAVPTGEPTAVPSTMPTASPTAVPTAEPTSAPTTPPSPEPTTPPTAEPTSVPTGTPTGAPTTPPSPEPTSVPTSVPFAGPTAVPTSEPTAVPSMIPTAAPTTPPSPEPTSVPTAVPSPEPTAVPTAEPTSVPTGTPTGEPTTQPSPEPTGVPVAAPTAVPTAAPTSVPSTIPTAEPTAVPTAAPTSVPSTIPTSEPTIVPTTAPSPLPSPAPTGCFLTQPAFKKMCLADSPCAVTWTYTGPATDCLDVDVIATRDNATIVGPLTTPNDGSFSFNLPYGIQGGIYGVRVACTDGTCVDATRRLAVAYSFAPTIAPSPVPSSMPTSAPTATPTSVPTPTPTRAPTAAPTFVPTTPPSSRPSGTPTNAPTFVPTTPPSSRPSGTPTTAPTFVPTTPPSSRPSGTPTTEPTFVPTTPPSPLPSPAPTGCFLTQPADLDCVADLPCPVTWTYTGPATSCLDVDVTCFRDDATIVGPLTTPNDGAFSFDLPYGTNIGVYGVHVACTDGTCVVATRPLAVLYTWYPTGVPSSVPSSMPTTPPSPAPSFLPSPTPTSMPTTPPSPAPSFLPSPTPTSPPTREASLAPTIATVAIDVSWSARRNRTSTRLSNATATTAGANASDCDPLEFSDGVAVAEDYLAELLGVERSRIGHMVCADMNVTAMPTVAPAAAPSSMPTTAPPTVEATAEPTTAPPTTVEPTSAPSSIPSSSMPSEVPTAAPTPQPTIIPSSMPTPLPTLSRRRLLDDQCFSTNTTTIITSYVVTVVLPAVELPVYTGGSGSVIEVAEVFETVMTATFVNATFKPGTEVCSVTAVATKTVAPSLQPVPFPTTSNPSFMPTTATPTTAQPSPFPSISPLPTIQPTTLDPPDPPVNITLDPDTSETAWTDEGYGGEAATYLLYDGDVLAVAVDSGDRRLRRRRLARSSNRERHNRNRTHGETDGFNKDGSKREWDAKKGWRRRTAETLSFALEENVACFSTVTLTVVAENNAGASEPSDEVTQTLNGCWRDPTHVPTTAAPTTAAPSVSPYPSPQPSISPAPTASPAPSHHPSHVPSPSPSLSPLPTTARPSKMPSPVPTLPPSPEAVAEPIQEDQPLLAAVPGGECSVASVAPAAFGGAAVAVAAGVKASHAGLVGFPLAAQFVLAGGMADTGGDLYFICDRRRRANEGEEVLEEERRRLTSSSRAERALRLSIYLWIAHALVNLLILIYLAYCRPDVWDDRPFAAYPFTKIMIWTCAILGKIEIGVVLPWKASEGHQRYDVVCDDGTVWRKVRHGFLRSHRMDDDDGDDKGAPPSPDHHFIGGLGPEDSDDDETFDLVYDDTDGHHFVGGFAAGAPPAAEESPHLSARMLARTHAWAERHREAREDIHAFYAKHNPEKVKEAPALIDKYKAKGVHEPELLEAIVKKYTRDIHEDHELHRCDIVQKVRAASTRDLKVESPPVTPDQSRSLLPRFRAAGHAVIAAEKLRRDPHILVHAHDAHALMSALEGREHASEHRVETTAKELSFRVTHPHHTLGHDLHHDLEHQASHLGHVGHGLMDGLSHMAHGLEHQASRLGRGLEHQASAMGRRLVHAVKAHHRLKEGQRVAFHHPARDGRVVHGTIMKHHGRHGKRVEKIGFPDSRFCVLAALSSGGFAVLHFLVKFRAYQEDPSDNAARLCAAINGLVVLATIGLAIDMWRRAYRNKHPKPHKADRPTKKQWKPRACCVDDTTDDTIIDVQIDDRDDLDGLMRALDEPVPPKKKKIKPRPPTEPPLPDPEPSSPSVEDALMRALETPVPVDQPAPPPKKKKIKPRPPLEPPPPPEAEPIEPPPPPAEPSSPSVDDLRRRFEAPAPAHPHMDALQRKLADVPPPPPGSFAASATTAAAVAATEAASNLRQAAEAARRSTEALRAENEARRRRHARMRDPSPATRQRRARSEDRATARVERGRSAARDFGEISSALQALPPRVMARTRTLADRYRRGDPPPVHPALSPVRGLYDANEEAKADAVTLTVEDDDDEGVAEAKAEAKAEAVTLTIEDDDDDDDEGVAEAKNDDPLTRDDEAAIYRVKEEAAPEEPAPSVGDLARRFGDTVRPRRSTADDIEAMASALEGTPTGEIVGDVAAVDEPPAPPTRPRGRRSRSRSRSRARSRARGEQRLERSGGVSSSERAHLAGLLASVPSPGPEDAEVAALTSYAEGAAGPVEPSRTPSPDEEAALRAYATPMPDRSPSPDQVSALQNYANPTPSTPPQTRRRAPAPDAAVLEGLERYAGPQSPGGLRGYVRDVYRNSWRYRAPSPTPLPTDETDETGGADEDPR</sequence>
<feature type="region of interest" description="Disordered" evidence="1">
    <location>
        <begin position="1606"/>
        <end position="1701"/>
    </location>
</feature>
<feature type="compositionally biased region" description="Low complexity" evidence="1">
    <location>
        <begin position="223"/>
        <end position="233"/>
    </location>
</feature>
<feature type="compositionally biased region" description="Pro residues" evidence="1">
    <location>
        <begin position="166"/>
        <end position="190"/>
    </location>
</feature>
<feature type="compositionally biased region" description="Low complexity" evidence="1">
    <location>
        <begin position="1677"/>
        <end position="1686"/>
    </location>
</feature>
<feature type="compositionally biased region" description="Low complexity" evidence="1">
    <location>
        <begin position="944"/>
        <end position="956"/>
    </location>
</feature>
<feature type="transmembrane region" description="Helical" evidence="2">
    <location>
        <begin position="1808"/>
        <end position="1827"/>
    </location>
</feature>
<feature type="compositionally biased region" description="Basic and acidic residues" evidence="1">
    <location>
        <begin position="2495"/>
        <end position="2509"/>
    </location>
</feature>
<feature type="compositionally biased region" description="Pro residues" evidence="1">
    <location>
        <begin position="2361"/>
        <end position="2374"/>
    </location>
</feature>
<feature type="compositionally biased region" description="Low complexity" evidence="1">
    <location>
        <begin position="611"/>
        <end position="656"/>
    </location>
</feature>
<evidence type="ECO:0000256" key="1">
    <source>
        <dbReference type="SAM" id="MobiDB-lite"/>
    </source>
</evidence>
<proteinExistence type="predicted"/>
<feature type="compositionally biased region" description="Basic residues" evidence="1">
    <location>
        <begin position="42"/>
        <end position="55"/>
    </location>
</feature>